<evidence type="ECO:0000256" key="4">
    <source>
        <dbReference type="ARBA" id="ARBA00022860"/>
    </source>
</evidence>
<dbReference type="PRINTS" id="PR00193">
    <property type="entry name" value="MYOSINHEAVY"/>
</dbReference>
<dbReference type="GO" id="GO:0016459">
    <property type="term" value="C:myosin complex"/>
    <property type="evidence" value="ECO:0007669"/>
    <property type="project" value="UniProtKB-KW"/>
</dbReference>
<dbReference type="AlphaFoldDB" id="A0A251Q8K3"/>
<dbReference type="InterPro" id="IPR000048">
    <property type="entry name" value="IQ_motif_EF-hand-BS"/>
</dbReference>
<evidence type="ECO:0000256" key="9">
    <source>
        <dbReference type="PROSITE-ProRule" id="PRU00782"/>
    </source>
</evidence>
<dbReference type="GO" id="GO:0007015">
    <property type="term" value="P:actin filament organization"/>
    <property type="evidence" value="ECO:0007669"/>
    <property type="project" value="InterPro"/>
</dbReference>
<dbReference type="PROSITE" id="PS51456">
    <property type="entry name" value="MYOSIN_MOTOR"/>
    <property type="match status" value="1"/>
</dbReference>
<keyword evidence="2" id="KW-0547">Nucleotide-binding</keyword>
<dbReference type="Gramene" id="ONI20166">
    <property type="protein sequence ID" value="ONI20166"/>
    <property type="gene ID" value="PRUPE_2G000500"/>
</dbReference>
<evidence type="ECO:0000259" key="12">
    <source>
        <dbReference type="PROSITE" id="PS51126"/>
    </source>
</evidence>
<evidence type="ECO:0000256" key="2">
    <source>
        <dbReference type="ARBA" id="ARBA00022741"/>
    </source>
</evidence>
<gene>
    <name evidence="14" type="ORF">PRUPE_2G000500</name>
</gene>
<evidence type="ECO:0000256" key="10">
    <source>
        <dbReference type="SAM" id="Coils"/>
    </source>
</evidence>
<dbReference type="Gene3D" id="1.20.120.720">
    <property type="entry name" value="Myosin VI head, motor domain, U50 subdomain"/>
    <property type="match status" value="1"/>
</dbReference>
<dbReference type="GO" id="GO:0005524">
    <property type="term" value="F:ATP binding"/>
    <property type="evidence" value="ECO:0007669"/>
    <property type="project" value="UniProtKB-KW"/>
</dbReference>
<dbReference type="PANTHER" id="PTHR13140">
    <property type="entry name" value="MYOSIN"/>
    <property type="match status" value="1"/>
</dbReference>
<dbReference type="Gene3D" id="1.10.10.820">
    <property type="match status" value="1"/>
</dbReference>
<evidence type="ECO:0000256" key="11">
    <source>
        <dbReference type="SAM" id="MobiDB-lite"/>
    </source>
</evidence>
<dbReference type="GO" id="GO:0005516">
    <property type="term" value="F:calmodulin binding"/>
    <property type="evidence" value="ECO:0007669"/>
    <property type="project" value="UniProtKB-KW"/>
</dbReference>
<keyword evidence="1" id="KW-0677">Repeat</keyword>
<dbReference type="InterPro" id="IPR036961">
    <property type="entry name" value="Kinesin_motor_dom_sf"/>
</dbReference>
<feature type="compositionally biased region" description="Basic and acidic residues" evidence="11">
    <location>
        <begin position="776"/>
        <end position="788"/>
    </location>
</feature>
<keyword evidence="3" id="KW-0067">ATP-binding</keyword>
<feature type="coiled-coil region" evidence="10">
    <location>
        <begin position="649"/>
        <end position="759"/>
    </location>
</feature>
<name>A0A251Q8K3_PRUPE</name>
<dbReference type="Pfam" id="PF00612">
    <property type="entry name" value="IQ"/>
    <property type="match status" value="4"/>
</dbReference>
<dbReference type="SMART" id="SM00015">
    <property type="entry name" value="IQ"/>
    <property type="match status" value="6"/>
</dbReference>
<dbReference type="Gene3D" id="1.20.5.190">
    <property type="match status" value="3"/>
</dbReference>
<evidence type="ECO:0000256" key="6">
    <source>
        <dbReference type="ARBA" id="ARBA00023123"/>
    </source>
</evidence>
<evidence type="ECO:0000313" key="15">
    <source>
        <dbReference type="Proteomes" id="UP000006882"/>
    </source>
</evidence>
<dbReference type="Gene3D" id="1.20.58.530">
    <property type="match status" value="1"/>
</dbReference>
<feature type="region of interest" description="Actin-binding" evidence="9">
    <location>
        <begin position="355"/>
        <end position="377"/>
    </location>
</feature>
<dbReference type="Pfam" id="PF01843">
    <property type="entry name" value="DIL"/>
    <property type="match status" value="1"/>
</dbReference>
<dbReference type="SMART" id="SM01132">
    <property type="entry name" value="DIL"/>
    <property type="match status" value="1"/>
</dbReference>
<evidence type="ECO:0000259" key="13">
    <source>
        <dbReference type="PROSITE" id="PS51456"/>
    </source>
</evidence>
<dbReference type="Gene3D" id="3.30.70.1590">
    <property type="match status" value="1"/>
</dbReference>
<dbReference type="GO" id="GO:0003774">
    <property type="term" value="F:cytoskeletal motor activity"/>
    <property type="evidence" value="ECO:0007669"/>
    <property type="project" value="InterPro"/>
</dbReference>
<proteinExistence type="inferred from homology"/>
<keyword evidence="8 9" id="KW-0009">Actin-binding</keyword>
<evidence type="ECO:0000256" key="1">
    <source>
        <dbReference type="ARBA" id="ARBA00022737"/>
    </source>
</evidence>
<evidence type="ECO:0000256" key="3">
    <source>
        <dbReference type="ARBA" id="ARBA00022840"/>
    </source>
</evidence>
<dbReference type="FunFam" id="1.20.120.720:FF:000011">
    <property type="entry name" value="Myosin 2"/>
    <property type="match status" value="1"/>
</dbReference>
<dbReference type="InterPro" id="IPR037975">
    <property type="entry name" value="MyosinXI_CBD"/>
</dbReference>
<evidence type="ECO:0008006" key="16">
    <source>
        <dbReference type="Google" id="ProtNLM"/>
    </source>
</evidence>
<dbReference type="CDD" id="cd15475">
    <property type="entry name" value="MyosinXI_CBD"/>
    <property type="match status" value="1"/>
</dbReference>
<dbReference type="InterPro" id="IPR027417">
    <property type="entry name" value="P-loop_NTPase"/>
</dbReference>
<feature type="domain" description="Dilute" evidence="12">
    <location>
        <begin position="851"/>
        <end position="1165"/>
    </location>
</feature>
<evidence type="ECO:0000256" key="7">
    <source>
        <dbReference type="ARBA" id="ARBA00023175"/>
    </source>
</evidence>
<feature type="region of interest" description="Disordered" evidence="11">
    <location>
        <begin position="767"/>
        <end position="799"/>
    </location>
</feature>
<dbReference type="FunFam" id="1.20.58.530:FF:000002">
    <property type="entry name" value="Class V myosin"/>
    <property type="match status" value="1"/>
</dbReference>
<keyword evidence="5 10" id="KW-0175">Coiled coil</keyword>
<dbReference type="EMBL" id="CM007652">
    <property type="protein sequence ID" value="ONI20166.1"/>
    <property type="molecule type" value="Genomic_DNA"/>
</dbReference>
<protein>
    <recommendedName>
        <fullName evidence="16">Myosin motor domain-containing protein</fullName>
    </recommendedName>
</protein>
<dbReference type="Proteomes" id="UP000006882">
    <property type="component" value="Chromosome G2"/>
</dbReference>
<comment type="caution">
    <text evidence="9">Lacks conserved residue(s) required for the propagation of feature annotation.</text>
</comment>
<comment type="similarity">
    <text evidence="9">Belongs to the TRAFAC class myosin-kinesin ATPase superfamily. Myosin family.</text>
</comment>
<dbReference type="InterPro" id="IPR001609">
    <property type="entry name" value="Myosin_head_motor_dom-like"/>
</dbReference>
<organism evidence="14 15">
    <name type="scientific">Prunus persica</name>
    <name type="common">Peach</name>
    <name type="synonym">Amygdalus persica</name>
    <dbReference type="NCBI Taxonomy" id="3760"/>
    <lineage>
        <taxon>Eukaryota</taxon>
        <taxon>Viridiplantae</taxon>
        <taxon>Streptophyta</taxon>
        <taxon>Embryophyta</taxon>
        <taxon>Tracheophyta</taxon>
        <taxon>Spermatophyta</taxon>
        <taxon>Magnoliopsida</taxon>
        <taxon>eudicotyledons</taxon>
        <taxon>Gunneridae</taxon>
        <taxon>Pentapetalae</taxon>
        <taxon>rosids</taxon>
        <taxon>fabids</taxon>
        <taxon>Rosales</taxon>
        <taxon>Rosaceae</taxon>
        <taxon>Amygdaloideae</taxon>
        <taxon>Amygdaleae</taxon>
        <taxon>Prunus</taxon>
    </lineage>
</organism>
<keyword evidence="15" id="KW-1185">Reference proteome</keyword>
<keyword evidence="6 9" id="KW-0518">Myosin</keyword>
<reference evidence="14 15" key="1">
    <citation type="journal article" date="2013" name="Nat. Genet.">
        <title>The high-quality draft genome of peach (Prunus persica) identifies unique patterns of genetic diversity, domestication and genome evolution.</title>
        <authorList>
            <consortium name="International Peach Genome Initiative"/>
            <person name="Verde I."/>
            <person name="Abbott A.G."/>
            <person name="Scalabrin S."/>
            <person name="Jung S."/>
            <person name="Shu S."/>
            <person name="Marroni F."/>
            <person name="Zhebentyayeva T."/>
            <person name="Dettori M.T."/>
            <person name="Grimwood J."/>
            <person name="Cattonaro F."/>
            <person name="Zuccolo A."/>
            <person name="Rossini L."/>
            <person name="Jenkins J."/>
            <person name="Vendramin E."/>
            <person name="Meisel L.A."/>
            <person name="Decroocq V."/>
            <person name="Sosinski B."/>
            <person name="Prochnik S."/>
            <person name="Mitros T."/>
            <person name="Policriti A."/>
            <person name="Cipriani G."/>
            <person name="Dondini L."/>
            <person name="Ficklin S."/>
            <person name="Goodstein D.M."/>
            <person name="Xuan P."/>
            <person name="Del Fabbro C."/>
            <person name="Aramini V."/>
            <person name="Copetti D."/>
            <person name="Gonzalez S."/>
            <person name="Horner D.S."/>
            <person name="Falchi R."/>
            <person name="Lucas S."/>
            <person name="Mica E."/>
            <person name="Maldonado J."/>
            <person name="Lazzari B."/>
            <person name="Bielenberg D."/>
            <person name="Pirona R."/>
            <person name="Miculan M."/>
            <person name="Barakat A."/>
            <person name="Testolin R."/>
            <person name="Stella A."/>
            <person name="Tartarini S."/>
            <person name="Tonutti P."/>
            <person name="Arus P."/>
            <person name="Orellana A."/>
            <person name="Wells C."/>
            <person name="Main D."/>
            <person name="Vizzotto G."/>
            <person name="Silva H."/>
            <person name="Salamini F."/>
            <person name="Schmutz J."/>
            <person name="Morgante M."/>
            <person name="Rokhsar D.S."/>
        </authorList>
    </citation>
    <scope>NUCLEOTIDE SEQUENCE [LARGE SCALE GENOMIC DNA]</scope>
    <source>
        <strain evidence="15">cv. Nemared</strain>
    </source>
</reference>
<dbReference type="SMART" id="SM00242">
    <property type="entry name" value="MYSc"/>
    <property type="match status" value="1"/>
</dbReference>
<accession>A0A251Q8K3</accession>
<dbReference type="InterPro" id="IPR002710">
    <property type="entry name" value="Dilute_dom"/>
</dbReference>
<dbReference type="PANTHER" id="PTHR13140:SF270">
    <property type="entry name" value="MYOSIN-12"/>
    <property type="match status" value="1"/>
</dbReference>
<dbReference type="Pfam" id="PF00063">
    <property type="entry name" value="Myosin_head"/>
    <property type="match status" value="1"/>
</dbReference>
<evidence type="ECO:0000313" key="14">
    <source>
        <dbReference type="EMBL" id="ONI20166.1"/>
    </source>
</evidence>
<dbReference type="PROSITE" id="PS51126">
    <property type="entry name" value="DILUTE"/>
    <property type="match status" value="1"/>
</dbReference>
<dbReference type="GO" id="GO:0030048">
    <property type="term" value="P:actin filament-based movement"/>
    <property type="evidence" value="ECO:0007669"/>
    <property type="project" value="UniProtKB-ARBA"/>
</dbReference>
<feature type="domain" description="Myosin motor" evidence="13">
    <location>
        <begin position="1"/>
        <end position="473"/>
    </location>
</feature>
<dbReference type="SUPFAM" id="SSF52540">
    <property type="entry name" value="P-loop containing nucleoside triphosphate hydrolases"/>
    <property type="match status" value="2"/>
</dbReference>
<evidence type="ECO:0000256" key="5">
    <source>
        <dbReference type="ARBA" id="ARBA00023054"/>
    </source>
</evidence>
<dbReference type="FunFam" id="1.20.5.190:FF:000001">
    <property type="entry name" value="unconventional myosin-Va"/>
    <property type="match status" value="2"/>
</dbReference>
<dbReference type="GO" id="GO:0003779">
    <property type="term" value="F:actin binding"/>
    <property type="evidence" value="ECO:0007669"/>
    <property type="project" value="UniProtKB-KW"/>
</dbReference>
<dbReference type="FunFam" id="3.30.70.1590:FF:000006">
    <property type="entry name" value="Myosin XI D"/>
    <property type="match status" value="1"/>
</dbReference>
<keyword evidence="7" id="KW-0505">Motor protein</keyword>
<dbReference type="Gene3D" id="3.40.850.10">
    <property type="entry name" value="Kinesin motor domain"/>
    <property type="match status" value="1"/>
</dbReference>
<keyword evidence="4" id="KW-0112">Calmodulin-binding</keyword>
<sequence length="1222" mass="139872">MLCAAPAEDINRYKLGDPRTFHYLNQSSCYEVANVDDAREYLETRNAMDVVGISQEEQDAIFRVVSAILHLGNIDFIKGEEVDSSKLKDDKSFYHLQTAAELLMCDKKALEDSLCKRVIVTPDGNITKPLDPDSATLSRDALAKTVYSRLFDWIVDKINSSIGQDPNSSSLIGVLDIYGFESFKINSFEQLCINLTNEKLQQHFNQHVFKMEQEEYTKDEINWSYVEFVDNQDVLDLIEKKPGGIIALLDEACMFPKSTHETFAQKMYQTYKGHKRFKKPKLARTDFTVNHYAGDVTYEADHFLDKNKDYVVAEHQALLNASTCSFVANLFPPLPEETSKQSKFSSIGTRFKQQLQALMETLSTTEPHYIRCVKPNTVLKPGIFENVNVLNQLRCGGVLEAIRISCAGYPTKRTFDEFLDRFGLLAPDILDGSDEKSACIAICDRMGLKGYQIGKSKVFLRAGQMAELDARRTKVLADSARCIQRQIRTHLTRKEFIAVRRAAIHMQKLWRGQLARKMYEQIRKEAASIRIQKHLRAHTARKSYIKFQAVSIVIQTGLRAMAARNDHRNRKRTKAANIIQTNWRRFEAVSEYKHQRKATLTLQCLWRAKVARKELRKLRMAARETGALKAAKDMLEKRVEELTWRLDFEKHLRGELTELKKEIEGFEENYSQVEKESKARHKEAEEAQLKATQLQETIERLELNLSSLESENQVLRQQALVASANEDFSEEMRILKRKIADLESENKFLRNKTLVMEQKATPERFQPQVKPFENGNGKREELRTKEPDPVVSHLSRQRSLTDRQQESVDVLVKCLVEDRQFDKNRPVTACIVYRALLQWRTFEAEKTNVFDRIIHKIRSIIETQNTVSDLAYWLSTTSTLLFLLQSTLKAASASNTASYRNRTPATIFGRMAHGFRSSSMSTGVSSGYSGTMGKPNEQLKVEAKYPALLFKQHLTAFVEKIYGTIRDSLKKEISPFLNLCIQAPRSARGRSIRGSSKTIHSNIRARQQASNMHWQSTVNKLDQTLGILSVNNVSPMIARKIFSQVFSFINVQLFNSLLLRRECCSFSNGEFLKAGLLELENWCLKVTDQFAGSSLEELQHIRQAVGFLVLHQKTQKSVDEITNELCSILSIPQIYRIGTMFWDDKYGAQGLSAEVIGKMRVLMAEDSINMPNNSFLLDVDSSIPFSIEEMCRSFDDISLSDMNPPAILRQRSDFHFLLQQTD</sequence>
<evidence type="ECO:0000256" key="8">
    <source>
        <dbReference type="ARBA" id="ARBA00023203"/>
    </source>
</evidence>
<dbReference type="PROSITE" id="PS50096">
    <property type="entry name" value="IQ"/>
    <property type="match status" value="5"/>
</dbReference>